<dbReference type="GO" id="GO:0006950">
    <property type="term" value="P:response to stress"/>
    <property type="evidence" value="ECO:0007669"/>
    <property type="project" value="TreeGrafter"/>
</dbReference>
<dbReference type="GO" id="GO:0003700">
    <property type="term" value="F:DNA-binding transcription factor activity"/>
    <property type="evidence" value="ECO:0007669"/>
    <property type="project" value="InterPro"/>
</dbReference>
<proteinExistence type="predicted"/>
<sequence length="151" mass="16909">MSDGEIPWLTEDEQTSWRNYLRASRALEAALDNELQNAGLSLAEYELISMLSEAPDQSMRMSELAALIVQSRSRVTHTANRLAGRGWVVREPCADDRRGIRLVLTDTGRAAIERASRVHVVGVRQHFLSQLEPGQFQAVGDAMGRVREHLL</sequence>
<dbReference type="PRINTS" id="PR00598">
    <property type="entry name" value="HTHMARR"/>
</dbReference>
<reference evidence="2 3" key="2">
    <citation type="submission" date="2019-08" db="EMBL/GenBank/DDBJ databases">
        <title>Jejuicoccus antrihumi gen. nov., sp. nov., a new member of the family Dermacoccaceae isolated from a cave.</title>
        <authorList>
            <person name="Schumann P."/>
            <person name="Kim I.S."/>
        </authorList>
    </citation>
    <scope>NUCLEOTIDE SEQUENCE [LARGE SCALE GENOMIC DNA]</scope>
    <source>
        <strain evidence="2 3">C5-26</strain>
    </source>
</reference>
<dbReference type="OrthoDB" id="8635520at2"/>
<accession>A0A563DXJ3</accession>
<keyword evidence="3" id="KW-1185">Reference proteome</keyword>
<dbReference type="InterPro" id="IPR036388">
    <property type="entry name" value="WH-like_DNA-bd_sf"/>
</dbReference>
<dbReference type="PANTHER" id="PTHR33164:SF99">
    <property type="entry name" value="MARR FAMILY REGULATORY PROTEIN"/>
    <property type="match status" value="1"/>
</dbReference>
<dbReference type="InterPro" id="IPR036390">
    <property type="entry name" value="WH_DNA-bd_sf"/>
</dbReference>
<dbReference type="SUPFAM" id="SSF46785">
    <property type="entry name" value="Winged helix' DNA-binding domain"/>
    <property type="match status" value="1"/>
</dbReference>
<protein>
    <submittedName>
        <fullName evidence="2">MarR family transcriptional regulator</fullName>
    </submittedName>
</protein>
<dbReference type="Pfam" id="PF12802">
    <property type="entry name" value="MarR_2"/>
    <property type="match status" value="1"/>
</dbReference>
<evidence type="ECO:0000313" key="2">
    <source>
        <dbReference type="EMBL" id="TWP34701.1"/>
    </source>
</evidence>
<dbReference type="RefSeq" id="WP_146318431.1">
    <property type="nucleotide sequence ID" value="NZ_VCQV01000025.1"/>
</dbReference>
<gene>
    <name evidence="2" type="ORF">FGL98_16440</name>
</gene>
<comment type="caution">
    <text evidence="2">The sequence shown here is derived from an EMBL/GenBank/DDBJ whole genome shotgun (WGS) entry which is preliminary data.</text>
</comment>
<dbReference type="InterPro" id="IPR039422">
    <property type="entry name" value="MarR/SlyA-like"/>
</dbReference>
<dbReference type="PANTHER" id="PTHR33164">
    <property type="entry name" value="TRANSCRIPTIONAL REGULATOR, MARR FAMILY"/>
    <property type="match status" value="1"/>
</dbReference>
<evidence type="ECO:0000259" key="1">
    <source>
        <dbReference type="PROSITE" id="PS50995"/>
    </source>
</evidence>
<evidence type="ECO:0000313" key="3">
    <source>
        <dbReference type="Proteomes" id="UP000320244"/>
    </source>
</evidence>
<dbReference type="InterPro" id="IPR000835">
    <property type="entry name" value="HTH_MarR-typ"/>
</dbReference>
<dbReference type="Gene3D" id="1.10.10.10">
    <property type="entry name" value="Winged helix-like DNA-binding domain superfamily/Winged helix DNA-binding domain"/>
    <property type="match status" value="1"/>
</dbReference>
<organism evidence="2 3">
    <name type="scientific">Leekyejoonella antrihumi</name>
    <dbReference type="NCBI Taxonomy" id="1660198"/>
    <lineage>
        <taxon>Bacteria</taxon>
        <taxon>Bacillati</taxon>
        <taxon>Actinomycetota</taxon>
        <taxon>Actinomycetes</taxon>
        <taxon>Micrococcales</taxon>
        <taxon>Dermacoccaceae</taxon>
        <taxon>Leekyejoonella</taxon>
    </lineage>
</organism>
<feature type="domain" description="HTH marR-type" evidence="1">
    <location>
        <begin position="13"/>
        <end position="148"/>
    </location>
</feature>
<dbReference type="Proteomes" id="UP000320244">
    <property type="component" value="Unassembled WGS sequence"/>
</dbReference>
<dbReference type="AlphaFoldDB" id="A0A563DXJ3"/>
<dbReference type="PROSITE" id="PS50995">
    <property type="entry name" value="HTH_MARR_2"/>
    <property type="match status" value="1"/>
</dbReference>
<dbReference type="EMBL" id="VCQV01000025">
    <property type="protein sequence ID" value="TWP34701.1"/>
    <property type="molecule type" value="Genomic_DNA"/>
</dbReference>
<name>A0A563DXJ3_9MICO</name>
<reference evidence="2 3" key="1">
    <citation type="submission" date="2019-05" db="EMBL/GenBank/DDBJ databases">
        <authorList>
            <person name="Lee S.D."/>
        </authorList>
    </citation>
    <scope>NUCLEOTIDE SEQUENCE [LARGE SCALE GENOMIC DNA]</scope>
    <source>
        <strain evidence="2 3">C5-26</strain>
    </source>
</reference>
<dbReference type="SMART" id="SM00347">
    <property type="entry name" value="HTH_MARR"/>
    <property type="match status" value="1"/>
</dbReference>